<comment type="caution">
    <text evidence="2">The sequence shown here is derived from an EMBL/GenBank/DDBJ whole genome shotgun (WGS) entry which is preliminary data.</text>
</comment>
<evidence type="ECO:0000313" key="2">
    <source>
        <dbReference type="EMBL" id="MBD8028606.1"/>
    </source>
</evidence>
<evidence type="ECO:0000259" key="1">
    <source>
        <dbReference type="Pfam" id="PF13022"/>
    </source>
</evidence>
<dbReference type="Pfam" id="PF13022">
    <property type="entry name" value="HTH_Tnp_1_2"/>
    <property type="match status" value="1"/>
</dbReference>
<dbReference type="EMBL" id="JACSQA010000048">
    <property type="protein sequence ID" value="MBD8028606.1"/>
    <property type="molecule type" value="Genomic_DNA"/>
</dbReference>
<protein>
    <submittedName>
        <fullName evidence="2">Helix-turn-helix domain-containing protein</fullName>
    </submittedName>
</protein>
<name>A0ABR8XHB3_9BACL</name>
<feature type="domain" description="Homeodomain phBC6A51-type" evidence="1">
    <location>
        <begin position="10"/>
        <end position="119"/>
    </location>
</feature>
<dbReference type="SUPFAM" id="SSF46689">
    <property type="entry name" value="Homeodomain-like"/>
    <property type="match status" value="1"/>
</dbReference>
<dbReference type="InterPro" id="IPR009057">
    <property type="entry name" value="Homeodomain-like_sf"/>
</dbReference>
<organism evidence="2 3">
    <name type="scientific">Ureibacillus galli</name>
    <dbReference type="NCBI Taxonomy" id="2762222"/>
    <lineage>
        <taxon>Bacteria</taxon>
        <taxon>Bacillati</taxon>
        <taxon>Bacillota</taxon>
        <taxon>Bacilli</taxon>
        <taxon>Bacillales</taxon>
        <taxon>Caryophanaceae</taxon>
        <taxon>Ureibacillus</taxon>
    </lineage>
</organism>
<dbReference type="InterPro" id="IPR001387">
    <property type="entry name" value="Cro/C1-type_HTH"/>
</dbReference>
<evidence type="ECO:0000313" key="3">
    <source>
        <dbReference type="Proteomes" id="UP000640930"/>
    </source>
</evidence>
<dbReference type="Proteomes" id="UP000640930">
    <property type="component" value="Unassembled WGS sequence"/>
</dbReference>
<keyword evidence="3" id="KW-1185">Reference proteome</keyword>
<gene>
    <name evidence="2" type="ORF">H9636_18385</name>
</gene>
<accession>A0ABR8XHB3</accession>
<dbReference type="InterPro" id="IPR024978">
    <property type="entry name" value="Homeodomain_phBC6A51-type"/>
</dbReference>
<dbReference type="CDD" id="cd00093">
    <property type="entry name" value="HTH_XRE"/>
    <property type="match status" value="1"/>
</dbReference>
<dbReference type="Gene3D" id="1.10.10.60">
    <property type="entry name" value="Homeodomain-like"/>
    <property type="match status" value="1"/>
</dbReference>
<dbReference type="RefSeq" id="WP_191708999.1">
    <property type="nucleotide sequence ID" value="NZ_JACSQA010000048.1"/>
</dbReference>
<sequence>MSKNIQQLMEMLTPQEMEVAELLVESSYAKARGEKKLTINEIAEQVGVHRNTVRNWRKKPEFLQYQQYLSMQESASMLPDLLAQLHHAAHGDNNAAKSVKSAELLMKYHSLLVDRSEMTYINNTPQLSQEEIDQTVKDLASRVNAINNR</sequence>
<reference evidence="2 3" key="1">
    <citation type="submission" date="2020-08" db="EMBL/GenBank/DDBJ databases">
        <title>A Genomic Blueprint of the Chicken Gut Microbiome.</title>
        <authorList>
            <person name="Gilroy R."/>
            <person name="Ravi A."/>
            <person name="Getino M."/>
            <person name="Pursley I."/>
            <person name="Horton D.L."/>
            <person name="Alikhan N.-F."/>
            <person name="Baker D."/>
            <person name="Gharbi K."/>
            <person name="Hall N."/>
            <person name="Watson M."/>
            <person name="Adriaenssens E.M."/>
            <person name="Foster-Nyarko E."/>
            <person name="Jarju S."/>
            <person name="Secka A."/>
            <person name="Antonio M."/>
            <person name="Oren A."/>
            <person name="Chaudhuri R."/>
            <person name="La Ragione R.M."/>
            <person name="Hildebrand F."/>
            <person name="Pallen M.J."/>
        </authorList>
    </citation>
    <scope>NUCLEOTIDE SEQUENCE [LARGE SCALE GENOMIC DNA]</scope>
    <source>
        <strain evidence="2 3">Re31</strain>
    </source>
</reference>
<proteinExistence type="predicted"/>